<proteinExistence type="inferred from homology"/>
<comment type="similarity">
    <text evidence="1">Belongs to the stealth family.</text>
</comment>
<organism evidence="6 7">
    <name type="scientific">Oceanobacillus kapialis</name>
    <dbReference type="NCBI Taxonomy" id="481353"/>
    <lineage>
        <taxon>Bacteria</taxon>
        <taxon>Bacillati</taxon>
        <taxon>Bacillota</taxon>
        <taxon>Bacilli</taxon>
        <taxon>Bacillales</taxon>
        <taxon>Bacillaceae</taxon>
        <taxon>Oceanobacillus</taxon>
    </lineage>
</organism>
<dbReference type="Proteomes" id="UP001597451">
    <property type="component" value="Unassembled WGS sequence"/>
</dbReference>
<keyword evidence="3" id="KW-0270">Exopolysaccharide synthesis</keyword>
<feature type="domain" description="Stealth protein CR2 conserved region 2" evidence="4">
    <location>
        <begin position="39"/>
        <end position="138"/>
    </location>
</feature>
<dbReference type="InterPro" id="IPR021520">
    <property type="entry name" value="Stealth_CR2"/>
</dbReference>
<evidence type="ECO:0000259" key="4">
    <source>
        <dbReference type="Pfam" id="PF11380"/>
    </source>
</evidence>
<dbReference type="InterPro" id="IPR031358">
    <property type="entry name" value="Stealth_CR1"/>
</dbReference>
<evidence type="ECO:0000256" key="2">
    <source>
        <dbReference type="ARBA" id="ARBA00022679"/>
    </source>
</evidence>
<dbReference type="PANTHER" id="PTHR24045:SF0">
    <property type="entry name" value="N-ACETYLGLUCOSAMINE-1-PHOSPHOTRANSFERASE SUBUNITS ALPHA_BETA"/>
    <property type="match status" value="1"/>
</dbReference>
<sequence length="334" mass="40184">MRKREVDFILTWVDGNDDDWIKEKSKYDSDESIDSSVKRYRDWGLLKYWFRGVERFAPWINKVFFITVGHVPEWLNLDHPKLEFIKHEEFIPKEYLPTFNSHTIELNFHRIDGLSEHFVYFNDDMFLLNYVEENDFFLDGLPCDTALMRPIPTDKPSQFQHILLNTVSVLNLNFNFKQSITNNFTKWVNEKYHTEFNSRNITFFKMLEYFPGFVDHHLPSNYLKSTLVEVWKHAGDFLHTTSTRKFRHDKDVNQYIFRYWQLAKGNFNPVNIDKIGTYYSLPRDLNNVLQEINKNKFKLICINDSDDSMNIKEVSDRLLEEFEKSLPYKSTFEK</sequence>
<dbReference type="RefSeq" id="WP_379561990.1">
    <property type="nucleotide sequence ID" value="NZ_JBHUMX010000035.1"/>
</dbReference>
<evidence type="ECO:0000256" key="3">
    <source>
        <dbReference type="ARBA" id="ARBA00023169"/>
    </source>
</evidence>
<gene>
    <name evidence="6" type="ORF">ACFSUN_10570</name>
</gene>
<feature type="domain" description="Stealth protein CR1 conserved region 1" evidence="5">
    <location>
        <begin position="6"/>
        <end position="29"/>
    </location>
</feature>
<dbReference type="Pfam" id="PF17101">
    <property type="entry name" value="Stealth_CR1"/>
    <property type="match status" value="1"/>
</dbReference>
<keyword evidence="7" id="KW-1185">Reference proteome</keyword>
<protein>
    <submittedName>
        <fullName evidence="6">Stealth CR1 domain-containing protein</fullName>
    </submittedName>
</protein>
<dbReference type="EMBL" id="JBHUMX010000035">
    <property type="protein sequence ID" value="MFD2629220.1"/>
    <property type="molecule type" value="Genomic_DNA"/>
</dbReference>
<dbReference type="PANTHER" id="PTHR24045">
    <property type="match status" value="1"/>
</dbReference>
<name>A0ABW5Q1C0_9BACI</name>
<keyword evidence="2" id="KW-0808">Transferase</keyword>
<evidence type="ECO:0000313" key="6">
    <source>
        <dbReference type="EMBL" id="MFD2629220.1"/>
    </source>
</evidence>
<evidence type="ECO:0000256" key="1">
    <source>
        <dbReference type="ARBA" id="ARBA00007583"/>
    </source>
</evidence>
<dbReference type="Pfam" id="PF11380">
    <property type="entry name" value="Stealth_CR2"/>
    <property type="match status" value="1"/>
</dbReference>
<reference evidence="7" key="1">
    <citation type="journal article" date="2019" name="Int. J. Syst. Evol. Microbiol.">
        <title>The Global Catalogue of Microorganisms (GCM) 10K type strain sequencing project: providing services to taxonomists for standard genome sequencing and annotation.</title>
        <authorList>
            <consortium name="The Broad Institute Genomics Platform"/>
            <consortium name="The Broad Institute Genome Sequencing Center for Infectious Disease"/>
            <person name="Wu L."/>
            <person name="Ma J."/>
        </authorList>
    </citation>
    <scope>NUCLEOTIDE SEQUENCE [LARGE SCALE GENOMIC DNA]</scope>
    <source>
        <strain evidence="7">TISTR 1858</strain>
    </source>
</reference>
<accession>A0ABW5Q1C0</accession>
<evidence type="ECO:0000259" key="5">
    <source>
        <dbReference type="Pfam" id="PF17101"/>
    </source>
</evidence>
<evidence type="ECO:0000313" key="7">
    <source>
        <dbReference type="Proteomes" id="UP001597451"/>
    </source>
</evidence>
<dbReference type="InterPro" id="IPR047141">
    <property type="entry name" value="Stealth"/>
</dbReference>
<comment type="caution">
    <text evidence="6">The sequence shown here is derived from an EMBL/GenBank/DDBJ whole genome shotgun (WGS) entry which is preliminary data.</text>
</comment>